<dbReference type="OrthoDB" id="8404046at2"/>
<evidence type="ECO:0008006" key="4">
    <source>
        <dbReference type="Google" id="ProtNLM"/>
    </source>
</evidence>
<evidence type="ECO:0000256" key="1">
    <source>
        <dbReference type="SAM" id="MobiDB-lite"/>
    </source>
</evidence>
<dbReference type="EMBL" id="VFYP01000003">
    <property type="protein sequence ID" value="TPP06621.1"/>
    <property type="molecule type" value="Genomic_DNA"/>
</dbReference>
<feature type="compositionally biased region" description="Basic and acidic residues" evidence="1">
    <location>
        <begin position="122"/>
        <end position="131"/>
    </location>
</feature>
<comment type="caution">
    <text evidence="2">The sequence shown here is derived from an EMBL/GenBank/DDBJ whole genome shotgun (WGS) entry which is preliminary data.</text>
</comment>
<organism evidence="2 3">
    <name type="scientific">Rhizobium glycinendophyticum</name>
    <dbReference type="NCBI Taxonomy" id="2589807"/>
    <lineage>
        <taxon>Bacteria</taxon>
        <taxon>Pseudomonadati</taxon>
        <taxon>Pseudomonadota</taxon>
        <taxon>Alphaproteobacteria</taxon>
        <taxon>Hyphomicrobiales</taxon>
        <taxon>Rhizobiaceae</taxon>
        <taxon>Rhizobium/Agrobacterium group</taxon>
        <taxon>Rhizobium</taxon>
    </lineage>
</organism>
<dbReference type="Proteomes" id="UP000316429">
    <property type="component" value="Unassembled WGS sequence"/>
</dbReference>
<proteinExistence type="predicted"/>
<evidence type="ECO:0000313" key="3">
    <source>
        <dbReference type="Proteomes" id="UP000316429"/>
    </source>
</evidence>
<protein>
    <recommendedName>
        <fullName evidence="4">Response regulator</fullName>
    </recommendedName>
</protein>
<sequence length="131" mass="14038">MPTSPLRILIAENQYLIAMEVERILCEMIACEVTITPLLRMEQDLSATAYDVVILDAAGSDEINMARAEAIRATGAEPVFLSSYGYHPGQNTGASSYPIVAKPPLPEPLAAAVEQAASQRGSDGKGFLDDR</sequence>
<dbReference type="SUPFAM" id="SSF52172">
    <property type="entry name" value="CheY-like"/>
    <property type="match status" value="1"/>
</dbReference>
<dbReference type="AlphaFoldDB" id="A0A504UID0"/>
<dbReference type="RefSeq" id="WP_140830409.1">
    <property type="nucleotide sequence ID" value="NZ_VFYP01000003.1"/>
</dbReference>
<gene>
    <name evidence="2" type="ORF">FJQ55_17915</name>
</gene>
<dbReference type="InterPro" id="IPR011006">
    <property type="entry name" value="CheY-like_superfamily"/>
</dbReference>
<evidence type="ECO:0000313" key="2">
    <source>
        <dbReference type="EMBL" id="TPP06621.1"/>
    </source>
</evidence>
<dbReference type="Gene3D" id="3.40.50.2300">
    <property type="match status" value="1"/>
</dbReference>
<name>A0A504UID0_9HYPH</name>
<feature type="region of interest" description="Disordered" evidence="1">
    <location>
        <begin position="111"/>
        <end position="131"/>
    </location>
</feature>
<reference evidence="2 3" key="1">
    <citation type="submission" date="2019-06" db="EMBL/GenBank/DDBJ databases">
        <title>Rhizobium sp. CL12 isolated from roots of soybean.</title>
        <authorList>
            <person name="Wang C."/>
        </authorList>
    </citation>
    <scope>NUCLEOTIDE SEQUENCE [LARGE SCALE GENOMIC DNA]</scope>
    <source>
        <strain evidence="2 3">CL12</strain>
    </source>
</reference>
<keyword evidence="3" id="KW-1185">Reference proteome</keyword>
<accession>A0A504UID0</accession>